<gene>
    <name evidence="2" type="ORF">HF325_005672</name>
</gene>
<evidence type="ECO:0000313" key="2">
    <source>
        <dbReference type="EMBL" id="KAF7999823.1"/>
    </source>
</evidence>
<evidence type="ECO:0000313" key="3">
    <source>
        <dbReference type="Proteomes" id="UP000649328"/>
    </source>
</evidence>
<dbReference type="OrthoDB" id="4074616at2759"/>
<name>A0A8H7GMG6_9ASCO</name>
<keyword evidence="1" id="KW-0732">Signal</keyword>
<dbReference type="AlphaFoldDB" id="A0A8H7GMG6"/>
<dbReference type="Proteomes" id="UP000649328">
    <property type="component" value="Unassembled WGS sequence"/>
</dbReference>
<keyword evidence="3" id="KW-1185">Reference proteome</keyword>
<comment type="caution">
    <text evidence="2">The sequence shown here is derived from an EMBL/GenBank/DDBJ whole genome shotgun (WGS) entry which is preliminary data.</text>
</comment>
<feature type="chain" id="PRO_5034156817" evidence="1">
    <location>
        <begin position="18"/>
        <end position="243"/>
    </location>
</feature>
<dbReference type="EMBL" id="JACBPP010000008">
    <property type="protein sequence ID" value="KAF7999823.1"/>
    <property type="molecule type" value="Genomic_DNA"/>
</dbReference>
<protein>
    <submittedName>
        <fullName evidence="2">Uncharacterized protein</fullName>
    </submittedName>
</protein>
<evidence type="ECO:0000256" key="1">
    <source>
        <dbReference type="SAM" id="SignalP"/>
    </source>
</evidence>
<organism evidence="2 3">
    <name type="scientific">Metschnikowia pulcherrima</name>
    <dbReference type="NCBI Taxonomy" id="27326"/>
    <lineage>
        <taxon>Eukaryota</taxon>
        <taxon>Fungi</taxon>
        <taxon>Dikarya</taxon>
        <taxon>Ascomycota</taxon>
        <taxon>Saccharomycotina</taxon>
        <taxon>Pichiomycetes</taxon>
        <taxon>Metschnikowiaceae</taxon>
        <taxon>Metschnikowia</taxon>
    </lineage>
</organism>
<proteinExistence type="predicted"/>
<sequence>MRAFIFLSTILAAAVFAEKNPKVHIYDTLDLAIDGVTNLAAASPETTSFYVLVQNDLFGISKFKAENSSGTGSPDGKLAAISASWVQHKITKHEVTMGEWKPASCVFLNEYGAMPISIAITPSSSYRIVPVQDFNSELGAVAALYTGPGTAGADAKSGIWTFNLPAYTLGQVWLQTLLATQNQQFRQCFRKFRGGANIECGEWSKDVLGDVPVNNAVSYGWRTLYDKLDLDSCGGDAWTSKKT</sequence>
<accession>A0A8H7GMG6</accession>
<feature type="signal peptide" evidence="1">
    <location>
        <begin position="1"/>
        <end position="17"/>
    </location>
</feature>
<reference evidence="2" key="1">
    <citation type="submission" date="2020-10" db="EMBL/GenBank/DDBJ databases">
        <title>The Whole-Genome Sequence of Metschnikowia persimmonesis, a Novel Endophytic Yeast Species Isolated from Medicinal Plant Diospyros kaki Thumb.</title>
        <authorList>
            <person name="Rahmat E."/>
            <person name="Kang Y."/>
        </authorList>
    </citation>
    <scope>NUCLEOTIDE SEQUENCE</scope>
    <source>
        <strain evidence="2">KIOM G15050</strain>
    </source>
</reference>